<dbReference type="InterPro" id="IPR013763">
    <property type="entry name" value="Cyclin-like_dom"/>
</dbReference>
<organism evidence="5 6">
    <name type="scientific">Bombus vosnesenskii</name>
    <dbReference type="NCBI Taxonomy" id="207650"/>
    <lineage>
        <taxon>Eukaryota</taxon>
        <taxon>Metazoa</taxon>
        <taxon>Ecdysozoa</taxon>
        <taxon>Arthropoda</taxon>
        <taxon>Hexapoda</taxon>
        <taxon>Insecta</taxon>
        <taxon>Pterygota</taxon>
        <taxon>Neoptera</taxon>
        <taxon>Endopterygota</taxon>
        <taxon>Hymenoptera</taxon>
        <taxon>Apocrita</taxon>
        <taxon>Aculeata</taxon>
        <taxon>Apoidea</taxon>
        <taxon>Anthophila</taxon>
        <taxon>Apidae</taxon>
        <taxon>Bombus</taxon>
        <taxon>Pyrobombus</taxon>
    </lineage>
</organism>
<protein>
    <submittedName>
        <fullName evidence="6">Cyclin-C isoform X2</fullName>
    </submittedName>
</protein>
<evidence type="ECO:0000313" key="5">
    <source>
        <dbReference type="Proteomes" id="UP000504631"/>
    </source>
</evidence>
<dbReference type="PIRSF" id="PIRSF028758">
    <property type="entry name" value="Cyclin, C/H/G types"/>
    <property type="match status" value="1"/>
</dbReference>
<evidence type="ECO:0000259" key="4">
    <source>
        <dbReference type="SMART" id="SM00385"/>
    </source>
</evidence>
<reference evidence="6" key="1">
    <citation type="submission" date="2025-08" db="UniProtKB">
        <authorList>
            <consortium name="RefSeq"/>
        </authorList>
    </citation>
    <scope>IDENTIFICATION</scope>
    <source>
        <tissue evidence="6">Muscle</tissue>
    </source>
</reference>
<dbReference type="SUPFAM" id="SSF47954">
    <property type="entry name" value="Cyclin-like"/>
    <property type="match status" value="2"/>
</dbReference>
<evidence type="ECO:0000256" key="2">
    <source>
        <dbReference type="ARBA" id="ARBA00023127"/>
    </source>
</evidence>
<feature type="domain" description="Cyclin-like" evidence="4">
    <location>
        <begin position="116"/>
        <end position="195"/>
    </location>
</feature>
<dbReference type="Pfam" id="PF16899">
    <property type="entry name" value="Cyclin_C_2"/>
    <property type="match status" value="1"/>
</dbReference>
<dbReference type="CDD" id="cd20514">
    <property type="entry name" value="CYCLIN_CCNC_rpt2"/>
    <property type="match status" value="1"/>
</dbReference>
<dbReference type="Pfam" id="PF00134">
    <property type="entry name" value="Cyclin_N"/>
    <property type="match status" value="1"/>
</dbReference>
<dbReference type="CDD" id="cd20513">
    <property type="entry name" value="CYCLIN_CCNC_rpt1"/>
    <property type="match status" value="1"/>
</dbReference>
<dbReference type="CTD" id="41801"/>
<dbReference type="RefSeq" id="XP_033358043.1">
    <property type="nucleotide sequence ID" value="XM_033502152.1"/>
</dbReference>
<feature type="domain" description="Cyclin-like" evidence="4">
    <location>
        <begin position="5"/>
        <end position="103"/>
    </location>
</feature>
<dbReference type="InterPro" id="IPR031658">
    <property type="entry name" value="Cyclin_C_2"/>
</dbReference>
<dbReference type="GeneID" id="117237802"/>
<dbReference type="SMART" id="SM00385">
    <property type="entry name" value="CYCLIN"/>
    <property type="match status" value="2"/>
</dbReference>
<dbReference type="InterPro" id="IPR036915">
    <property type="entry name" value="Cyclin-like_sf"/>
</dbReference>
<dbReference type="FunFam" id="1.10.472.10:FF:000017">
    <property type="entry name" value="Putative cyclin-c"/>
    <property type="match status" value="1"/>
</dbReference>
<dbReference type="Proteomes" id="UP000504631">
    <property type="component" value="Unplaced"/>
</dbReference>
<dbReference type="AlphaFoldDB" id="A0A6J3KXC1"/>
<dbReference type="GO" id="GO:0016538">
    <property type="term" value="F:cyclin-dependent protein serine/threonine kinase regulator activity"/>
    <property type="evidence" value="ECO:0007669"/>
    <property type="project" value="InterPro"/>
</dbReference>
<comment type="similarity">
    <text evidence="1">Belongs to the cyclin family. Cyclin C subfamily.</text>
</comment>
<dbReference type="Gene3D" id="1.10.472.10">
    <property type="entry name" value="Cyclin-like"/>
    <property type="match status" value="2"/>
</dbReference>
<dbReference type="PANTHER" id="PTHR10026">
    <property type="entry name" value="CYCLIN"/>
    <property type="match status" value="1"/>
</dbReference>
<name>A0A6J3KXC1_9HYME</name>
<keyword evidence="2 3" id="KW-0195">Cyclin</keyword>
<gene>
    <name evidence="6" type="primary">LOC117237802</name>
</gene>
<evidence type="ECO:0000313" key="6">
    <source>
        <dbReference type="RefSeq" id="XP_033358043.1"/>
    </source>
</evidence>
<keyword evidence="5" id="KW-1185">Reference proteome</keyword>
<evidence type="ECO:0000256" key="3">
    <source>
        <dbReference type="RuleBase" id="RU000383"/>
    </source>
</evidence>
<dbReference type="InterPro" id="IPR006671">
    <property type="entry name" value="Cyclin_N"/>
</dbReference>
<dbReference type="InterPro" id="IPR043198">
    <property type="entry name" value="Cyclin/Ssn8"/>
</dbReference>
<proteinExistence type="inferred from homology"/>
<evidence type="ECO:0000256" key="1">
    <source>
        <dbReference type="ARBA" id="ARBA00008638"/>
    </source>
</evidence>
<sequence length="226" mass="26200">MLHQIVIQVLGEQLKLRQQVIATATVYFKRFYARNSLKCIDPLLLAPTSVFLASKVEEFGVISHNRLIAACQTVVKNKFNYAYSQEFPYRGSHISECEFYLLEHLDCCLIVYQPYRPLLILIQDVGPDEQLLTLAWRIINDSLRTDVCLLYPPHQIAIGCLQIACVILQKDLKAWFAELNADMEKIQEIARYIINLYELWKTYDEKKEIQSLLSKMPKPTPSPPQH</sequence>
<dbReference type="GO" id="GO:0006357">
    <property type="term" value="P:regulation of transcription by RNA polymerase II"/>
    <property type="evidence" value="ECO:0007669"/>
    <property type="project" value="InterPro"/>
</dbReference>
<accession>A0A6J3KXC1</accession>